<gene>
    <name evidence="10" type="ORF">HMPREF7215_1040</name>
</gene>
<feature type="transmembrane region" description="Helical" evidence="9">
    <location>
        <begin position="107"/>
        <end position="130"/>
    </location>
</feature>
<dbReference type="Proteomes" id="UP000006462">
    <property type="component" value="Unassembled WGS sequence"/>
</dbReference>
<dbReference type="InterPro" id="IPR007272">
    <property type="entry name" value="Sulf_transp_TsuA/YedE"/>
</dbReference>
<evidence type="ECO:0000256" key="9">
    <source>
        <dbReference type="SAM" id="Phobius"/>
    </source>
</evidence>
<keyword evidence="2" id="KW-0813">Transport</keyword>
<feature type="transmembrane region" description="Helical" evidence="9">
    <location>
        <begin position="277"/>
        <end position="299"/>
    </location>
</feature>
<feature type="transmembrane region" description="Helical" evidence="9">
    <location>
        <begin position="311"/>
        <end position="332"/>
    </location>
</feature>
<feature type="transmembrane region" description="Helical" evidence="9">
    <location>
        <begin position="142"/>
        <end position="167"/>
    </location>
</feature>
<reference evidence="10 11" key="1">
    <citation type="submission" date="2009-12" db="EMBL/GenBank/DDBJ databases">
        <authorList>
            <person name="Shrivastava S."/>
            <person name="Madupu R."/>
            <person name="Durkin A.S."/>
            <person name="Torralba M."/>
            <person name="Methe B."/>
            <person name="Sutton G.G."/>
            <person name="Strausberg R.L."/>
            <person name="Nelson K.E."/>
        </authorList>
    </citation>
    <scope>NUCLEOTIDE SEQUENCE [LARGE SCALE GENOMIC DNA]</scope>
    <source>
        <strain evidence="10 11">W5455</strain>
    </source>
</reference>
<evidence type="ECO:0000256" key="2">
    <source>
        <dbReference type="ARBA" id="ARBA00022448"/>
    </source>
</evidence>
<keyword evidence="5 9" id="KW-0812">Transmembrane</keyword>
<evidence type="ECO:0000313" key="10">
    <source>
        <dbReference type="EMBL" id="EFB89664.1"/>
    </source>
</evidence>
<evidence type="ECO:0000256" key="3">
    <source>
        <dbReference type="ARBA" id="ARBA00022475"/>
    </source>
</evidence>
<dbReference type="PANTHER" id="PTHR30574:SF1">
    <property type="entry name" value="SULPHUR TRANSPORT DOMAIN-CONTAINING PROTEIN"/>
    <property type="match status" value="1"/>
</dbReference>
<evidence type="ECO:0000256" key="4">
    <source>
        <dbReference type="ARBA" id="ARBA00022519"/>
    </source>
</evidence>
<dbReference type="RefSeq" id="WP_009165951.1">
    <property type="nucleotide sequence ID" value="NZ_ADFP01000124.1"/>
</dbReference>
<comment type="similarity">
    <text evidence="8">Belongs to the TsuA/YedE (TC 9.B.102) family.</text>
</comment>
<feature type="transmembrane region" description="Helical" evidence="9">
    <location>
        <begin position="194"/>
        <end position="213"/>
    </location>
</feature>
<sequence length="340" mass="35848">MWAGLIPGFLFGFLLKRSRMCLAGGLRDVYMEKRRSGLISMLLIIFTQSVVYFSLIRAGVLAMPEPKAFPLAATVIGGLLFGLGALIANGCITTTLVKVGDGRLAGFMSLFSFMIVGVASQKGFLSPLVAKLRAVGKVQDGLLAALPVAPLWVAVLGLALVLGWAFYDRKTAKPPFVLPAQYHGARHLFFEKIWSVYAAAVLIGVFAGLSYAFSKTMTGTPSAWGITGGVTGWLRAMTEGGAVKWAQFFVLGIVLGSFVCTYGSGEFSFKGTDGATLLRAMAGGALMAFGSVLGGGCIVGHGLSGTARLSLTSWVAFASITLGIWAGVRLFYKDAIVTKK</sequence>
<feature type="transmembrane region" description="Helical" evidence="9">
    <location>
        <begin position="39"/>
        <end position="56"/>
    </location>
</feature>
<keyword evidence="3" id="KW-1003">Cell membrane</keyword>
<evidence type="ECO:0000256" key="7">
    <source>
        <dbReference type="ARBA" id="ARBA00023136"/>
    </source>
</evidence>
<feature type="transmembrane region" description="Helical" evidence="9">
    <location>
        <begin position="68"/>
        <end position="87"/>
    </location>
</feature>
<evidence type="ECO:0000256" key="1">
    <source>
        <dbReference type="ARBA" id="ARBA00004429"/>
    </source>
</evidence>
<evidence type="ECO:0000256" key="5">
    <source>
        <dbReference type="ARBA" id="ARBA00022692"/>
    </source>
</evidence>
<comment type="caution">
    <text evidence="10">The sequence shown here is derived from an EMBL/GenBank/DDBJ whole genome shotgun (WGS) entry which is preliminary data.</text>
</comment>
<accession>A0ABM9ZS60</accession>
<evidence type="ECO:0000313" key="11">
    <source>
        <dbReference type="Proteomes" id="UP000006462"/>
    </source>
</evidence>
<dbReference type="EMBL" id="ADFP01000124">
    <property type="protein sequence ID" value="EFB89664.1"/>
    <property type="molecule type" value="Genomic_DNA"/>
</dbReference>
<keyword evidence="6 9" id="KW-1133">Transmembrane helix</keyword>
<feature type="transmembrane region" description="Helical" evidence="9">
    <location>
        <begin position="245"/>
        <end position="265"/>
    </location>
</feature>
<protein>
    <submittedName>
        <fullName evidence="10">YeeE/YedE family protein</fullName>
    </submittedName>
</protein>
<dbReference type="PANTHER" id="PTHR30574">
    <property type="entry name" value="INNER MEMBRANE PROTEIN YEDE"/>
    <property type="match status" value="1"/>
</dbReference>
<comment type="subcellular location">
    <subcellularLocation>
        <location evidence="1">Cell inner membrane</location>
        <topology evidence="1">Multi-pass membrane protein</topology>
    </subcellularLocation>
</comment>
<proteinExistence type="inferred from homology"/>
<evidence type="ECO:0000256" key="6">
    <source>
        <dbReference type="ARBA" id="ARBA00022989"/>
    </source>
</evidence>
<dbReference type="Pfam" id="PF04143">
    <property type="entry name" value="Sulf_transp"/>
    <property type="match status" value="1"/>
</dbReference>
<keyword evidence="7 9" id="KW-0472">Membrane</keyword>
<organism evidence="10 11">
    <name type="scientific">Pyramidobacter piscolens W5455</name>
    <dbReference type="NCBI Taxonomy" id="352165"/>
    <lineage>
        <taxon>Bacteria</taxon>
        <taxon>Thermotogati</taxon>
        <taxon>Synergistota</taxon>
        <taxon>Synergistia</taxon>
        <taxon>Synergistales</taxon>
        <taxon>Dethiosulfovibrionaceae</taxon>
        <taxon>Pyramidobacter</taxon>
    </lineage>
</organism>
<keyword evidence="11" id="KW-1185">Reference proteome</keyword>
<name>A0ABM9ZS60_9BACT</name>
<evidence type="ECO:0000256" key="8">
    <source>
        <dbReference type="ARBA" id="ARBA00035655"/>
    </source>
</evidence>
<keyword evidence="4" id="KW-0997">Cell inner membrane</keyword>